<keyword evidence="3" id="KW-1185">Reference proteome</keyword>
<dbReference type="Proteomes" id="UP000295096">
    <property type="component" value="Unassembled WGS sequence"/>
</dbReference>
<gene>
    <name evidence="2" type="ORF">E2C06_24170</name>
</gene>
<accession>A0A4R5QCJ4</accession>
<comment type="caution">
    <text evidence="2">The sequence shown here is derived from an EMBL/GenBank/DDBJ whole genome shotgun (WGS) entry which is preliminary data.</text>
</comment>
<evidence type="ECO:0000313" key="3">
    <source>
        <dbReference type="Proteomes" id="UP000295096"/>
    </source>
</evidence>
<proteinExistence type="predicted"/>
<protein>
    <submittedName>
        <fullName evidence="2">Uncharacterized protein</fullName>
    </submittedName>
</protein>
<reference evidence="2 3" key="1">
    <citation type="journal article" date="2016" name="J. Microbiol.">
        <title>Dankookia rubra gen. nov., sp. nov., an alphaproteobacterium isolated from sediment of a shallow stream.</title>
        <authorList>
            <person name="Kim W.H."/>
            <person name="Kim D.H."/>
            <person name="Kang K."/>
            <person name="Ahn T.Y."/>
        </authorList>
    </citation>
    <scope>NUCLEOTIDE SEQUENCE [LARGE SCALE GENOMIC DNA]</scope>
    <source>
        <strain evidence="2 3">JCM30602</strain>
    </source>
</reference>
<evidence type="ECO:0000313" key="2">
    <source>
        <dbReference type="EMBL" id="TDH60047.1"/>
    </source>
</evidence>
<evidence type="ECO:0000256" key="1">
    <source>
        <dbReference type="SAM" id="MobiDB-lite"/>
    </source>
</evidence>
<dbReference type="AlphaFoldDB" id="A0A4R5QCJ4"/>
<organism evidence="2 3">
    <name type="scientific">Dankookia rubra</name>
    <dbReference type="NCBI Taxonomy" id="1442381"/>
    <lineage>
        <taxon>Bacteria</taxon>
        <taxon>Pseudomonadati</taxon>
        <taxon>Pseudomonadota</taxon>
        <taxon>Alphaproteobacteria</taxon>
        <taxon>Acetobacterales</taxon>
        <taxon>Roseomonadaceae</taxon>
        <taxon>Dankookia</taxon>
    </lineage>
</organism>
<name>A0A4R5QCJ4_9PROT</name>
<sequence>MGWPRRARPKPRPRRWPQRRRPPPRRCGRLGSTTSMRCCARPNPTWRRGGRSRPMRISPGRKPPC</sequence>
<feature type="compositionally biased region" description="Basic residues" evidence="1">
    <location>
        <begin position="1"/>
        <end position="28"/>
    </location>
</feature>
<dbReference type="EMBL" id="SMSJ01000046">
    <property type="protein sequence ID" value="TDH60047.1"/>
    <property type="molecule type" value="Genomic_DNA"/>
</dbReference>
<feature type="region of interest" description="Disordered" evidence="1">
    <location>
        <begin position="1"/>
        <end position="65"/>
    </location>
</feature>